<dbReference type="Ensembl" id="ENSCSAVT00000017713.1">
    <property type="protein sequence ID" value="ENSCSAVP00000017522.1"/>
    <property type="gene ID" value="ENSCSAVG00000010317.1"/>
</dbReference>
<dbReference type="STRING" id="51511.ENSCSAVP00000017522"/>
<reference evidence="1" key="2">
    <citation type="submission" date="2025-08" db="UniProtKB">
        <authorList>
            <consortium name="Ensembl"/>
        </authorList>
    </citation>
    <scope>IDENTIFICATION</scope>
</reference>
<evidence type="ECO:0000313" key="1">
    <source>
        <dbReference type="Ensembl" id="ENSCSAVP00000017522.1"/>
    </source>
</evidence>
<dbReference type="eggNOG" id="ENOG502QRFD">
    <property type="taxonomic scope" value="Eukaryota"/>
</dbReference>
<protein>
    <submittedName>
        <fullName evidence="1">Uncharacterized protein</fullName>
    </submittedName>
</protein>
<accession>H2ZIV6</accession>
<reference evidence="1" key="3">
    <citation type="submission" date="2025-09" db="UniProtKB">
        <authorList>
            <consortium name="Ensembl"/>
        </authorList>
    </citation>
    <scope>IDENTIFICATION</scope>
</reference>
<dbReference type="InParanoid" id="H2ZIV6"/>
<dbReference type="HOGENOM" id="CLU_997330_0_0_1"/>
<keyword evidence="2" id="KW-1185">Reference proteome</keyword>
<evidence type="ECO:0000313" key="2">
    <source>
        <dbReference type="Proteomes" id="UP000007875"/>
    </source>
</evidence>
<organism evidence="1 2">
    <name type="scientific">Ciona savignyi</name>
    <name type="common">Pacific transparent sea squirt</name>
    <dbReference type="NCBI Taxonomy" id="51511"/>
    <lineage>
        <taxon>Eukaryota</taxon>
        <taxon>Metazoa</taxon>
        <taxon>Chordata</taxon>
        <taxon>Tunicata</taxon>
        <taxon>Ascidiacea</taxon>
        <taxon>Phlebobranchia</taxon>
        <taxon>Cionidae</taxon>
        <taxon>Ciona</taxon>
    </lineage>
</organism>
<sequence>MFAHALYIAPFKDTFWTTTVQPGSPYGLATEPNTALQSAISTLSTGPVGPSDAVGKTDIKNLMKCCRADGLILKPSRPITSTDETILKHAFPNMKGAANTNAQVYTSYSDIKVFSSTEQFMLRFGIALATELSTTSYSILPSTMYLDTVNMETKMYKAFQGHPGTDSKIYDVPATGALSIPTCGLKDFQLWYLSPVISIGDSTTAVIFGEREKWVPVSNQRIKSVDIKGGNLLIDIQGRPAEVVTMDFLMNTTMVSVSCKLPDSGSSRLSVNSKTCHGI</sequence>
<reference evidence="2" key="1">
    <citation type="submission" date="2003-08" db="EMBL/GenBank/DDBJ databases">
        <authorList>
            <person name="Birren B."/>
            <person name="Nusbaum C."/>
            <person name="Abebe A."/>
            <person name="Abouelleil A."/>
            <person name="Adekoya E."/>
            <person name="Ait-zahra M."/>
            <person name="Allen N."/>
            <person name="Allen T."/>
            <person name="An P."/>
            <person name="Anderson M."/>
            <person name="Anderson S."/>
            <person name="Arachchi H."/>
            <person name="Armbruster J."/>
            <person name="Bachantsang P."/>
            <person name="Baldwin J."/>
            <person name="Barry A."/>
            <person name="Bayul T."/>
            <person name="Blitshsteyn B."/>
            <person name="Bloom T."/>
            <person name="Blye J."/>
            <person name="Boguslavskiy L."/>
            <person name="Borowsky M."/>
            <person name="Boukhgalter B."/>
            <person name="Brunache A."/>
            <person name="Butler J."/>
            <person name="Calixte N."/>
            <person name="Calvo S."/>
            <person name="Camarata J."/>
            <person name="Campo K."/>
            <person name="Chang J."/>
            <person name="Cheshatsang Y."/>
            <person name="Citroen M."/>
            <person name="Collymore A."/>
            <person name="Considine T."/>
            <person name="Cook A."/>
            <person name="Cooke P."/>
            <person name="Corum B."/>
            <person name="Cuomo C."/>
            <person name="David R."/>
            <person name="Dawoe T."/>
            <person name="Degray S."/>
            <person name="Dodge S."/>
            <person name="Dooley K."/>
            <person name="Dorje P."/>
            <person name="Dorjee K."/>
            <person name="Dorris L."/>
            <person name="Duffey N."/>
            <person name="Dupes A."/>
            <person name="Elkins T."/>
            <person name="Engels R."/>
            <person name="Erickson J."/>
            <person name="Farina A."/>
            <person name="Faro S."/>
            <person name="Ferreira P."/>
            <person name="Fischer H."/>
            <person name="Fitzgerald M."/>
            <person name="Foley K."/>
            <person name="Gage D."/>
            <person name="Galagan J."/>
            <person name="Gearin G."/>
            <person name="Gnerre S."/>
            <person name="Gnirke A."/>
            <person name="Goyette A."/>
            <person name="Graham J."/>
            <person name="Grandbois E."/>
            <person name="Gyaltsen K."/>
            <person name="Hafez N."/>
            <person name="Hagopian D."/>
            <person name="Hagos B."/>
            <person name="Hall J."/>
            <person name="Hatcher B."/>
            <person name="Heller A."/>
            <person name="Higgins H."/>
            <person name="Honan T."/>
            <person name="Horn A."/>
            <person name="Houde N."/>
            <person name="Hughes L."/>
            <person name="Hulme W."/>
            <person name="Husby E."/>
            <person name="Iliev I."/>
            <person name="Jaffe D."/>
            <person name="Jones C."/>
            <person name="Kamal M."/>
            <person name="Kamat A."/>
            <person name="Kamvysselis M."/>
            <person name="Karlsson E."/>
            <person name="Kells C."/>
            <person name="Kieu A."/>
            <person name="Kisner P."/>
            <person name="Kodira C."/>
            <person name="Kulbokas E."/>
            <person name="Labutti K."/>
            <person name="Lama D."/>
            <person name="Landers T."/>
            <person name="Leger J."/>
            <person name="Levine S."/>
            <person name="Lewis D."/>
            <person name="Lewis T."/>
            <person name="Lindblad-toh K."/>
            <person name="Liu X."/>
            <person name="Lokyitsang T."/>
            <person name="Lokyitsang Y."/>
            <person name="Lucien O."/>
            <person name="Lui A."/>
            <person name="Ma L.J."/>
            <person name="Mabbitt R."/>
            <person name="Macdonald J."/>
            <person name="Maclean C."/>
            <person name="Major J."/>
            <person name="Manning J."/>
            <person name="Marabella R."/>
            <person name="Maru K."/>
            <person name="Matthews C."/>
            <person name="Mauceli E."/>
            <person name="Mccarthy M."/>
            <person name="Mcdonough S."/>
            <person name="Mcghee T."/>
            <person name="Meldrim J."/>
            <person name="Meneus L."/>
            <person name="Mesirov J."/>
            <person name="Mihalev A."/>
            <person name="Mihova T."/>
            <person name="Mikkelsen T."/>
            <person name="Mlenga V."/>
            <person name="Moru K."/>
            <person name="Mozes J."/>
            <person name="Mulrain L."/>
            <person name="Munson G."/>
            <person name="Naylor J."/>
            <person name="Newes C."/>
            <person name="Nguyen C."/>
            <person name="Nguyen N."/>
            <person name="Nguyen T."/>
            <person name="Nicol R."/>
            <person name="Nielsen C."/>
            <person name="Nizzari M."/>
            <person name="Norbu C."/>
            <person name="Norbu N."/>
            <person name="O'donnell P."/>
            <person name="Okoawo O."/>
            <person name="O'leary S."/>
            <person name="Omotosho B."/>
            <person name="O'neill K."/>
            <person name="Osman S."/>
            <person name="Parker S."/>
            <person name="Perrin D."/>
            <person name="Phunkhang P."/>
            <person name="Piqani B."/>
            <person name="Purcell S."/>
            <person name="Rachupka T."/>
            <person name="Ramasamy U."/>
            <person name="Rameau R."/>
            <person name="Ray V."/>
            <person name="Raymond C."/>
            <person name="Retta R."/>
            <person name="Richardson S."/>
            <person name="Rise C."/>
            <person name="Rodriguez J."/>
            <person name="Rogers J."/>
            <person name="Rogov P."/>
            <person name="Rutman M."/>
            <person name="Schupbach R."/>
            <person name="Seaman C."/>
            <person name="Settipalli S."/>
            <person name="Sharpe T."/>
            <person name="Sheridan J."/>
            <person name="Sherpa N."/>
            <person name="Shi J."/>
            <person name="Smirnov S."/>
            <person name="Smith C."/>
            <person name="Sougnez C."/>
            <person name="Spencer B."/>
            <person name="Stalker J."/>
            <person name="Stange-thomann N."/>
            <person name="Stavropoulos S."/>
            <person name="Stetson K."/>
            <person name="Stone C."/>
            <person name="Stone S."/>
            <person name="Stubbs M."/>
            <person name="Talamas J."/>
            <person name="Tchuinga P."/>
            <person name="Tenzing P."/>
            <person name="Tesfaye S."/>
            <person name="Theodore J."/>
            <person name="Thoulutsang Y."/>
            <person name="Topham K."/>
            <person name="Towey S."/>
            <person name="Tsamla T."/>
            <person name="Tsomo N."/>
            <person name="Vallee D."/>
            <person name="Vassiliev H."/>
            <person name="Venkataraman V."/>
            <person name="Vinson J."/>
            <person name="Vo A."/>
            <person name="Wade C."/>
            <person name="Wang S."/>
            <person name="Wangchuk T."/>
            <person name="Wangdi T."/>
            <person name="Whittaker C."/>
            <person name="Wilkinson J."/>
            <person name="Wu Y."/>
            <person name="Wyman D."/>
            <person name="Yadav S."/>
            <person name="Yang S."/>
            <person name="Yang X."/>
            <person name="Yeager S."/>
            <person name="Yee E."/>
            <person name="Young G."/>
            <person name="Zainoun J."/>
            <person name="Zembeck L."/>
            <person name="Zimmer A."/>
            <person name="Zody M."/>
            <person name="Lander E."/>
        </authorList>
    </citation>
    <scope>NUCLEOTIDE SEQUENCE [LARGE SCALE GENOMIC DNA]</scope>
</reference>
<dbReference type="AlphaFoldDB" id="H2ZIV6"/>
<name>H2ZIV6_CIOSA</name>
<dbReference type="OMA" id="ITITPEC"/>
<dbReference type="GeneTree" id="ENSGT00940000165945"/>
<dbReference type="Proteomes" id="UP000007875">
    <property type="component" value="Unassembled WGS sequence"/>
</dbReference>
<proteinExistence type="predicted"/>